<keyword evidence="1" id="KW-0472">Membrane</keyword>
<evidence type="ECO:0000256" key="1">
    <source>
        <dbReference type="SAM" id="Phobius"/>
    </source>
</evidence>
<keyword evidence="3" id="KW-1185">Reference proteome</keyword>
<dbReference type="InterPro" id="IPR013901">
    <property type="entry name" value="Anthrone_oxy"/>
</dbReference>
<keyword evidence="1" id="KW-0812">Transmembrane</keyword>
<protein>
    <submittedName>
        <fullName evidence="2">DUF1772 domain-containing protein</fullName>
    </submittedName>
</protein>
<dbReference type="Proteomes" id="UP001190336">
    <property type="component" value="Chromosome"/>
</dbReference>
<reference evidence="2 3" key="1">
    <citation type="submission" date="2023-08" db="EMBL/GenBank/DDBJ databases">
        <authorList>
            <person name="Folkvardsen B D."/>
            <person name="Norman A."/>
        </authorList>
    </citation>
    <scope>NUCLEOTIDE SEQUENCE [LARGE SCALE GENOMIC DNA]</scope>
    <source>
        <strain evidence="2 3">Mu0083</strain>
    </source>
</reference>
<organism evidence="2 3">
    <name type="scientific">[Mycobacterium] kokjensenii</name>
    <dbReference type="NCBI Taxonomy" id="3064287"/>
    <lineage>
        <taxon>Bacteria</taxon>
        <taxon>Bacillati</taxon>
        <taxon>Actinomycetota</taxon>
        <taxon>Actinomycetes</taxon>
        <taxon>Mycobacteriales</taxon>
        <taxon>Mycobacteriaceae</taxon>
        <taxon>Mycolicibacter</taxon>
    </lineage>
</organism>
<evidence type="ECO:0000313" key="3">
    <source>
        <dbReference type="Proteomes" id="UP001190336"/>
    </source>
</evidence>
<dbReference type="EMBL" id="OY726394">
    <property type="protein sequence ID" value="CAJ1494048.1"/>
    <property type="molecule type" value="Genomic_DNA"/>
</dbReference>
<name>A0ABM9L7K1_9MYCO</name>
<feature type="transmembrane region" description="Helical" evidence="1">
    <location>
        <begin position="76"/>
        <end position="98"/>
    </location>
</feature>
<keyword evidence="1" id="KW-1133">Transmembrane helix</keyword>
<dbReference type="RefSeq" id="WP_308475567.1">
    <property type="nucleotide sequence ID" value="NZ_OY726394.1"/>
</dbReference>
<sequence>MVTNLAAMAMAVLGPMVGVEFAVAAVLHPITGRLPDDGFRSVRSESARLLGKVMPFWYIASFVLLVAAGVTTRSRLIGAAAALLVVVIVTTVAVLVPINNRIAAWSAPGDVSRDLAARWDRLHALRAAVLVVIWVLLAMG</sequence>
<dbReference type="Pfam" id="PF08592">
    <property type="entry name" value="Anthrone_oxy"/>
    <property type="match status" value="1"/>
</dbReference>
<feature type="transmembrane region" description="Helical" evidence="1">
    <location>
        <begin position="49"/>
        <end position="70"/>
    </location>
</feature>
<accession>A0ABM9L7K1</accession>
<feature type="transmembrane region" description="Helical" evidence="1">
    <location>
        <begin position="6"/>
        <end position="28"/>
    </location>
</feature>
<gene>
    <name evidence="2" type="ORF">MU0083_000627</name>
</gene>
<proteinExistence type="predicted"/>
<evidence type="ECO:0000313" key="2">
    <source>
        <dbReference type="EMBL" id="CAJ1494048.1"/>
    </source>
</evidence>
<feature type="transmembrane region" description="Helical" evidence="1">
    <location>
        <begin position="119"/>
        <end position="139"/>
    </location>
</feature>